<dbReference type="InterPro" id="IPR019953">
    <property type="entry name" value="OHR"/>
</dbReference>
<dbReference type="Proteomes" id="UP000182719">
    <property type="component" value="Unassembled WGS sequence"/>
</dbReference>
<dbReference type="InterPro" id="IPR036102">
    <property type="entry name" value="OsmC/Ohrsf"/>
</dbReference>
<dbReference type="Gene3D" id="3.30.300.20">
    <property type="match status" value="1"/>
</dbReference>
<comment type="similarity">
    <text evidence="1">Belongs to the OsmC/Ohr family.</text>
</comment>
<protein>
    <submittedName>
        <fullName evidence="2">Peroxiredoxin, Ohr subfamily</fullName>
    </submittedName>
</protein>
<evidence type="ECO:0000313" key="3">
    <source>
        <dbReference type="Proteomes" id="UP000182719"/>
    </source>
</evidence>
<dbReference type="InterPro" id="IPR003718">
    <property type="entry name" value="OsmC/Ohr_fam"/>
</dbReference>
<dbReference type="NCBIfam" id="TIGR03561">
    <property type="entry name" value="organ_hyd_perox"/>
    <property type="match status" value="1"/>
</dbReference>
<sequence length="147" mass="15062">MSQSPTILEKRLYTATATAIAGRDGRVKSDDGNLDVAVVPPRALGGSGAPGTNPEQLFAAGYSACFGSALGHVARAQKITTGPVSITANVTIGPVGQGFGLAVELLADIPQLPREQAEALLQAAHKVCPYSNATRGNIVVDLKLKGQ</sequence>
<dbReference type="SUPFAM" id="SSF82784">
    <property type="entry name" value="OsmC-like"/>
    <property type="match status" value="1"/>
</dbReference>
<organism evidence="2 3">
    <name type="scientific">Stigmatella aurantiaca</name>
    <dbReference type="NCBI Taxonomy" id="41"/>
    <lineage>
        <taxon>Bacteria</taxon>
        <taxon>Pseudomonadati</taxon>
        <taxon>Myxococcota</taxon>
        <taxon>Myxococcia</taxon>
        <taxon>Myxococcales</taxon>
        <taxon>Cystobacterineae</taxon>
        <taxon>Archangiaceae</taxon>
        <taxon>Stigmatella</taxon>
    </lineage>
</organism>
<proteinExistence type="inferred from homology"/>
<dbReference type="PANTHER" id="PTHR33797">
    <property type="entry name" value="ORGANIC HYDROPEROXIDE RESISTANCE PROTEIN-LIKE"/>
    <property type="match status" value="1"/>
</dbReference>
<dbReference type="OrthoDB" id="9797508at2"/>
<accession>A0A1H7KV57</accession>
<reference evidence="3" key="1">
    <citation type="submission" date="2016-10" db="EMBL/GenBank/DDBJ databases">
        <authorList>
            <person name="Varghese N."/>
            <person name="Submissions S."/>
        </authorList>
    </citation>
    <scope>NUCLEOTIDE SEQUENCE [LARGE SCALE GENOMIC DNA]</scope>
    <source>
        <strain evidence="3">DSM 17044</strain>
    </source>
</reference>
<dbReference type="AlphaFoldDB" id="A0A1H7KV57"/>
<dbReference type="GO" id="GO:0006979">
    <property type="term" value="P:response to oxidative stress"/>
    <property type="evidence" value="ECO:0007669"/>
    <property type="project" value="InterPro"/>
</dbReference>
<dbReference type="Gene3D" id="2.20.25.10">
    <property type="match status" value="1"/>
</dbReference>
<dbReference type="InterPro" id="IPR015946">
    <property type="entry name" value="KH_dom-like_a/b"/>
</dbReference>
<evidence type="ECO:0000256" key="1">
    <source>
        <dbReference type="ARBA" id="ARBA00007378"/>
    </source>
</evidence>
<dbReference type="EMBL" id="FOAP01000003">
    <property type="protein sequence ID" value="SEK90648.1"/>
    <property type="molecule type" value="Genomic_DNA"/>
</dbReference>
<dbReference type="Pfam" id="PF02566">
    <property type="entry name" value="OsmC"/>
    <property type="match status" value="1"/>
</dbReference>
<dbReference type="PANTHER" id="PTHR33797:SF2">
    <property type="entry name" value="ORGANIC HYDROPEROXIDE RESISTANCE PROTEIN-LIKE"/>
    <property type="match status" value="1"/>
</dbReference>
<dbReference type="RefSeq" id="WP_075005672.1">
    <property type="nucleotide sequence ID" value="NZ_FOAP01000003.1"/>
</dbReference>
<gene>
    <name evidence="2" type="ORF">SAMN05444354_10336</name>
</gene>
<evidence type="ECO:0000313" key="2">
    <source>
        <dbReference type="EMBL" id="SEK90648.1"/>
    </source>
</evidence>
<name>A0A1H7KV57_STIAU</name>
<keyword evidence="3" id="KW-1185">Reference proteome</keyword>